<evidence type="ECO:0000313" key="2">
    <source>
        <dbReference type="EMBL" id="EDX03317.1"/>
    </source>
</evidence>
<name>B4Q726_DROSI</name>
<proteinExistence type="predicted"/>
<protein>
    <submittedName>
        <fullName evidence="2">GD23084</fullName>
    </submittedName>
</protein>
<evidence type="ECO:0000256" key="1">
    <source>
        <dbReference type="SAM" id="MobiDB-lite"/>
    </source>
</evidence>
<organism evidence="2 3">
    <name type="scientific">Drosophila simulans</name>
    <name type="common">Fruit fly</name>
    <dbReference type="NCBI Taxonomy" id="7240"/>
    <lineage>
        <taxon>Eukaryota</taxon>
        <taxon>Metazoa</taxon>
        <taxon>Ecdysozoa</taxon>
        <taxon>Arthropoda</taxon>
        <taxon>Hexapoda</taxon>
        <taxon>Insecta</taxon>
        <taxon>Pterygota</taxon>
        <taxon>Neoptera</taxon>
        <taxon>Endopterygota</taxon>
        <taxon>Diptera</taxon>
        <taxon>Brachycera</taxon>
        <taxon>Muscomorpha</taxon>
        <taxon>Ephydroidea</taxon>
        <taxon>Drosophilidae</taxon>
        <taxon>Drosophila</taxon>
        <taxon>Sophophora</taxon>
    </lineage>
</organism>
<sequence length="116" mass="12681">MSQQEVGFAISIGGQDEKKEEEKDEEQAESKSQKIIDNWQMECSARHRIAILVSVSAPGALPLRGAFPAGHDGNVHDLRFDLGGGHITVAKPRLPSRRPGILASWHPGILRFKGAF</sequence>
<gene>
    <name evidence="2" type="primary">Dsim\GD23084</name>
    <name evidence="2" type="ORF">Dsim_GD23084</name>
</gene>
<dbReference type="HOGENOM" id="CLU_2099412_0_0_1"/>
<accession>B4Q726</accession>
<dbReference type="Proteomes" id="UP000000304">
    <property type="component" value="Chromosome 2L"/>
</dbReference>
<reference evidence="2 3" key="1">
    <citation type="journal article" date="2007" name="Nature">
        <title>Evolution of genes and genomes on the Drosophila phylogeny.</title>
        <authorList>
            <consortium name="Drosophila 12 Genomes Consortium"/>
            <person name="Clark A.G."/>
            <person name="Eisen M.B."/>
            <person name="Smith D.R."/>
            <person name="Bergman C.M."/>
            <person name="Oliver B."/>
            <person name="Markow T.A."/>
            <person name="Kaufman T.C."/>
            <person name="Kellis M."/>
            <person name="Gelbart W."/>
            <person name="Iyer V.N."/>
            <person name="Pollard D.A."/>
            <person name="Sackton T.B."/>
            <person name="Larracuente A.M."/>
            <person name="Singh N.D."/>
            <person name="Abad J.P."/>
            <person name="Abt D.N."/>
            <person name="Adryan B."/>
            <person name="Aguade M."/>
            <person name="Akashi H."/>
            <person name="Anderson W.W."/>
            <person name="Aquadro C.F."/>
            <person name="Ardell D.H."/>
            <person name="Arguello R."/>
            <person name="Artieri C.G."/>
            <person name="Barbash D.A."/>
            <person name="Barker D."/>
            <person name="Barsanti P."/>
            <person name="Batterham P."/>
            <person name="Batzoglou S."/>
            <person name="Begun D."/>
            <person name="Bhutkar A."/>
            <person name="Blanco E."/>
            <person name="Bosak S.A."/>
            <person name="Bradley R.K."/>
            <person name="Brand A.D."/>
            <person name="Brent M.R."/>
            <person name="Brooks A.N."/>
            <person name="Brown R.H."/>
            <person name="Butlin R.K."/>
            <person name="Caggese C."/>
            <person name="Calvi B.R."/>
            <person name="Bernardo de Carvalho A."/>
            <person name="Caspi A."/>
            <person name="Castrezana S."/>
            <person name="Celniker S.E."/>
            <person name="Chang J.L."/>
            <person name="Chapple C."/>
            <person name="Chatterji S."/>
            <person name="Chinwalla A."/>
            <person name="Civetta A."/>
            <person name="Clifton S.W."/>
            <person name="Comeron J.M."/>
            <person name="Costello J.C."/>
            <person name="Coyne J.A."/>
            <person name="Daub J."/>
            <person name="David R.G."/>
            <person name="Delcher A.L."/>
            <person name="Delehaunty K."/>
            <person name="Do C.B."/>
            <person name="Ebling H."/>
            <person name="Edwards K."/>
            <person name="Eickbush T."/>
            <person name="Evans J.D."/>
            <person name="Filipski A."/>
            <person name="Findeiss S."/>
            <person name="Freyhult E."/>
            <person name="Fulton L."/>
            <person name="Fulton R."/>
            <person name="Garcia A.C."/>
            <person name="Gardiner A."/>
            <person name="Garfield D.A."/>
            <person name="Garvin B.E."/>
            <person name="Gibson G."/>
            <person name="Gilbert D."/>
            <person name="Gnerre S."/>
            <person name="Godfrey J."/>
            <person name="Good R."/>
            <person name="Gotea V."/>
            <person name="Gravely B."/>
            <person name="Greenberg A.J."/>
            <person name="Griffiths-Jones S."/>
            <person name="Gross S."/>
            <person name="Guigo R."/>
            <person name="Gustafson E.A."/>
            <person name="Haerty W."/>
            <person name="Hahn M.W."/>
            <person name="Halligan D.L."/>
            <person name="Halpern A.L."/>
            <person name="Halter G.M."/>
            <person name="Han M.V."/>
            <person name="Heger A."/>
            <person name="Hillier L."/>
            <person name="Hinrichs A.S."/>
            <person name="Holmes I."/>
            <person name="Hoskins R.A."/>
            <person name="Hubisz M.J."/>
            <person name="Hultmark D."/>
            <person name="Huntley M.A."/>
            <person name="Jaffe D.B."/>
            <person name="Jagadeeshan S."/>
            <person name="Jeck W.R."/>
            <person name="Johnson J."/>
            <person name="Jones C.D."/>
            <person name="Jordan W.C."/>
            <person name="Karpen G.H."/>
            <person name="Kataoka E."/>
            <person name="Keightley P.D."/>
            <person name="Kheradpour P."/>
            <person name="Kirkness E.F."/>
            <person name="Koerich L.B."/>
            <person name="Kristiansen K."/>
            <person name="Kudrna D."/>
            <person name="Kulathinal R.J."/>
            <person name="Kumar S."/>
            <person name="Kwok R."/>
            <person name="Lander E."/>
            <person name="Langley C.H."/>
            <person name="Lapoint R."/>
            <person name="Lazzaro B.P."/>
            <person name="Lee S.J."/>
            <person name="Levesque L."/>
            <person name="Li R."/>
            <person name="Lin C.F."/>
            <person name="Lin M.F."/>
            <person name="Lindblad-Toh K."/>
            <person name="Llopart A."/>
            <person name="Long M."/>
            <person name="Low L."/>
            <person name="Lozovsky E."/>
            <person name="Lu J."/>
            <person name="Luo M."/>
            <person name="Machado C.A."/>
            <person name="Makalowski W."/>
            <person name="Marzo M."/>
            <person name="Matsuda M."/>
            <person name="Matzkin L."/>
            <person name="McAllister B."/>
            <person name="McBride C.S."/>
            <person name="McKernan B."/>
            <person name="McKernan K."/>
            <person name="Mendez-Lago M."/>
            <person name="Minx P."/>
            <person name="Mollenhauer M.U."/>
            <person name="Montooth K."/>
            <person name="Mount S.M."/>
            <person name="Mu X."/>
            <person name="Myers E."/>
            <person name="Negre B."/>
            <person name="Newfeld S."/>
            <person name="Nielsen R."/>
            <person name="Noor M.A."/>
            <person name="O'Grady P."/>
            <person name="Pachter L."/>
            <person name="Papaceit M."/>
            <person name="Parisi M.J."/>
            <person name="Parisi M."/>
            <person name="Parts L."/>
            <person name="Pedersen J.S."/>
            <person name="Pesole G."/>
            <person name="Phillippy A.M."/>
            <person name="Ponting C.P."/>
            <person name="Pop M."/>
            <person name="Porcelli D."/>
            <person name="Powell J.R."/>
            <person name="Prohaska S."/>
            <person name="Pruitt K."/>
            <person name="Puig M."/>
            <person name="Quesneville H."/>
            <person name="Ram K.R."/>
            <person name="Rand D."/>
            <person name="Rasmussen M.D."/>
            <person name="Reed L.K."/>
            <person name="Reenan R."/>
            <person name="Reily A."/>
            <person name="Remington K.A."/>
            <person name="Rieger T.T."/>
            <person name="Ritchie M.G."/>
            <person name="Robin C."/>
            <person name="Rogers Y.H."/>
            <person name="Rohde C."/>
            <person name="Rozas J."/>
            <person name="Rubenfield M.J."/>
            <person name="Ruiz A."/>
            <person name="Russo S."/>
            <person name="Salzberg S.L."/>
            <person name="Sanchez-Gracia A."/>
            <person name="Saranga D.J."/>
            <person name="Sato H."/>
            <person name="Schaeffer S.W."/>
            <person name="Schatz M.C."/>
            <person name="Schlenke T."/>
            <person name="Schwartz R."/>
            <person name="Segarra C."/>
            <person name="Singh R.S."/>
            <person name="Sirot L."/>
            <person name="Sirota M."/>
            <person name="Sisneros N.B."/>
            <person name="Smith C.D."/>
            <person name="Smith T.F."/>
            <person name="Spieth J."/>
            <person name="Stage D.E."/>
            <person name="Stark A."/>
            <person name="Stephan W."/>
            <person name="Strausberg R.L."/>
            <person name="Strempel S."/>
            <person name="Sturgill D."/>
            <person name="Sutton G."/>
            <person name="Sutton G.G."/>
            <person name="Tao W."/>
            <person name="Teichmann S."/>
            <person name="Tobari Y.N."/>
            <person name="Tomimura Y."/>
            <person name="Tsolas J.M."/>
            <person name="Valente V.L."/>
            <person name="Venter E."/>
            <person name="Venter J.C."/>
            <person name="Vicario S."/>
            <person name="Vieira F.G."/>
            <person name="Vilella A.J."/>
            <person name="Villasante A."/>
            <person name="Walenz B."/>
            <person name="Wang J."/>
            <person name="Wasserman M."/>
            <person name="Watts T."/>
            <person name="Wilson D."/>
            <person name="Wilson R.K."/>
            <person name="Wing R.A."/>
            <person name="Wolfner M.F."/>
            <person name="Wong A."/>
            <person name="Wong G.K."/>
            <person name="Wu C.I."/>
            <person name="Wu G."/>
            <person name="Yamamoto D."/>
            <person name="Yang H.P."/>
            <person name="Yang S.P."/>
            <person name="Yorke J.A."/>
            <person name="Yoshida K."/>
            <person name="Zdobnov E."/>
            <person name="Zhang P."/>
            <person name="Zhang Y."/>
            <person name="Zimin A.V."/>
            <person name="Baldwin J."/>
            <person name="Abdouelleil A."/>
            <person name="Abdulkadir J."/>
            <person name="Abebe A."/>
            <person name="Abera B."/>
            <person name="Abreu J."/>
            <person name="Acer S.C."/>
            <person name="Aftuck L."/>
            <person name="Alexander A."/>
            <person name="An P."/>
            <person name="Anderson E."/>
            <person name="Anderson S."/>
            <person name="Arachi H."/>
            <person name="Azer M."/>
            <person name="Bachantsang P."/>
            <person name="Barry A."/>
            <person name="Bayul T."/>
            <person name="Berlin A."/>
            <person name="Bessette D."/>
            <person name="Bloom T."/>
            <person name="Blye J."/>
            <person name="Boguslavskiy L."/>
            <person name="Bonnet C."/>
            <person name="Boukhgalter B."/>
            <person name="Bourzgui I."/>
            <person name="Brown A."/>
            <person name="Cahill P."/>
            <person name="Channer S."/>
            <person name="Cheshatsang Y."/>
            <person name="Chuda L."/>
            <person name="Citroen M."/>
            <person name="Collymore A."/>
            <person name="Cooke P."/>
            <person name="Costello M."/>
            <person name="D'Aco K."/>
            <person name="Daza R."/>
            <person name="De Haan G."/>
            <person name="DeGray S."/>
            <person name="DeMaso C."/>
            <person name="Dhargay N."/>
            <person name="Dooley K."/>
            <person name="Dooley E."/>
            <person name="Doricent M."/>
            <person name="Dorje P."/>
            <person name="Dorjee K."/>
            <person name="Dupes A."/>
            <person name="Elong R."/>
            <person name="Falk J."/>
            <person name="Farina A."/>
            <person name="Faro S."/>
            <person name="Ferguson D."/>
            <person name="Fisher S."/>
            <person name="Foley C.D."/>
            <person name="Franke A."/>
            <person name="Friedrich D."/>
            <person name="Gadbois L."/>
            <person name="Gearin G."/>
            <person name="Gearin C.R."/>
            <person name="Giannoukos G."/>
            <person name="Goode T."/>
            <person name="Graham J."/>
            <person name="Grandbois E."/>
            <person name="Grewal S."/>
            <person name="Gyaltsen K."/>
            <person name="Hafez N."/>
            <person name="Hagos B."/>
            <person name="Hall J."/>
            <person name="Henson C."/>
            <person name="Hollinger A."/>
            <person name="Honan T."/>
            <person name="Huard M.D."/>
            <person name="Hughes L."/>
            <person name="Hurhula B."/>
            <person name="Husby M.E."/>
            <person name="Kamat A."/>
            <person name="Kanga B."/>
            <person name="Kashin S."/>
            <person name="Khazanovich D."/>
            <person name="Kisner P."/>
            <person name="Lance K."/>
            <person name="Lara M."/>
            <person name="Lee W."/>
            <person name="Lennon N."/>
            <person name="Letendre F."/>
            <person name="LeVine R."/>
            <person name="Lipovsky A."/>
            <person name="Liu X."/>
            <person name="Liu J."/>
            <person name="Liu S."/>
            <person name="Lokyitsang T."/>
            <person name="Lokyitsang Y."/>
            <person name="Lubonja R."/>
            <person name="Lui A."/>
            <person name="MacDonald P."/>
            <person name="Magnisalis V."/>
            <person name="Maru K."/>
            <person name="Matthews C."/>
            <person name="McCusker W."/>
            <person name="McDonough S."/>
            <person name="Mehta T."/>
            <person name="Meldrim J."/>
            <person name="Meneus L."/>
            <person name="Mihai O."/>
            <person name="Mihalev A."/>
            <person name="Mihova T."/>
            <person name="Mittelman R."/>
            <person name="Mlenga V."/>
            <person name="Montmayeur A."/>
            <person name="Mulrain L."/>
            <person name="Navidi A."/>
            <person name="Naylor J."/>
            <person name="Negash T."/>
            <person name="Nguyen T."/>
            <person name="Nguyen N."/>
            <person name="Nicol R."/>
            <person name="Norbu C."/>
            <person name="Norbu N."/>
            <person name="Novod N."/>
            <person name="O'Neill B."/>
            <person name="Osman S."/>
            <person name="Markiewicz E."/>
            <person name="Oyono O.L."/>
            <person name="Patti C."/>
            <person name="Phunkhang P."/>
            <person name="Pierre F."/>
            <person name="Priest M."/>
            <person name="Raghuraman S."/>
            <person name="Rege F."/>
            <person name="Reyes R."/>
            <person name="Rise C."/>
            <person name="Rogov P."/>
            <person name="Ross K."/>
            <person name="Ryan E."/>
            <person name="Settipalli S."/>
            <person name="Shea T."/>
            <person name="Sherpa N."/>
            <person name="Shi L."/>
            <person name="Shih D."/>
            <person name="Sparrow T."/>
            <person name="Spaulding J."/>
            <person name="Stalker J."/>
            <person name="Stange-Thomann N."/>
            <person name="Stavropoulos S."/>
            <person name="Stone C."/>
            <person name="Strader C."/>
            <person name="Tesfaye S."/>
            <person name="Thomson T."/>
            <person name="Thoulutsang Y."/>
            <person name="Thoulutsang D."/>
            <person name="Topham K."/>
            <person name="Topping I."/>
            <person name="Tsamla T."/>
            <person name="Vassiliev H."/>
            <person name="Vo A."/>
            <person name="Wangchuk T."/>
            <person name="Wangdi T."/>
            <person name="Weiand M."/>
            <person name="Wilkinson J."/>
            <person name="Wilson A."/>
            <person name="Yadav S."/>
            <person name="Young G."/>
            <person name="Yu Q."/>
            <person name="Zembek L."/>
            <person name="Zhong D."/>
            <person name="Zimmer A."/>
            <person name="Zwirko Z."/>
            <person name="Jaffe D.B."/>
            <person name="Alvarez P."/>
            <person name="Brockman W."/>
            <person name="Butler J."/>
            <person name="Chin C."/>
            <person name="Gnerre S."/>
            <person name="Grabherr M."/>
            <person name="Kleber M."/>
            <person name="Mauceli E."/>
            <person name="MacCallum I."/>
        </authorList>
    </citation>
    <scope>NUCLEOTIDE SEQUENCE [LARGE SCALE GENOMIC DNA]</scope>
    <source>
        <strain evidence="3">white501</strain>
    </source>
</reference>
<keyword evidence="3" id="KW-1185">Reference proteome</keyword>
<dbReference type="AlphaFoldDB" id="B4Q726"/>
<dbReference type="EMBL" id="CM000361">
    <property type="protein sequence ID" value="EDX03317.1"/>
    <property type="molecule type" value="Genomic_DNA"/>
</dbReference>
<evidence type="ECO:0000313" key="3">
    <source>
        <dbReference type="Proteomes" id="UP000000304"/>
    </source>
</evidence>
<feature type="region of interest" description="Disordered" evidence="1">
    <location>
        <begin position="1"/>
        <end position="33"/>
    </location>
</feature>